<dbReference type="AlphaFoldDB" id="A0AAD5QRW0"/>
<reference evidence="2" key="1">
    <citation type="submission" date="2021-06" db="EMBL/GenBank/DDBJ databases">
        <title>Parelaphostrongylus tenuis whole genome reference sequence.</title>
        <authorList>
            <person name="Garwood T.J."/>
            <person name="Larsen P.A."/>
            <person name="Fountain-Jones N.M."/>
            <person name="Garbe J.R."/>
            <person name="Macchietto M.G."/>
            <person name="Kania S.A."/>
            <person name="Gerhold R.W."/>
            <person name="Richards J.E."/>
            <person name="Wolf T.M."/>
        </authorList>
    </citation>
    <scope>NUCLEOTIDE SEQUENCE</scope>
    <source>
        <strain evidence="2">MNPRO001-30</strain>
        <tissue evidence="2">Meninges</tissue>
    </source>
</reference>
<sequence>MIMASSETLLLLLVAVGNSKMITHVHYTRSGHYNNLHFFLKHRKAIALYYLHRNADFGGIENAENSSGPNFASEAVVAWEAVDMPEETFA</sequence>
<feature type="chain" id="PRO_5042103051" evidence="1">
    <location>
        <begin position="20"/>
        <end position="90"/>
    </location>
</feature>
<dbReference type="Proteomes" id="UP001196413">
    <property type="component" value="Unassembled WGS sequence"/>
</dbReference>
<accession>A0AAD5QRW0</accession>
<keyword evidence="3" id="KW-1185">Reference proteome</keyword>
<evidence type="ECO:0000256" key="1">
    <source>
        <dbReference type="SAM" id="SignalP"/>
    </source>
</evidence>
<evidence type="ECO:0000313" key="3">
    <source>
        <dbReference type="Proteomes" id="UP001196413"/>
    </source>
</evidence>
<dbReference type="EMBL" id="JAHQIW010003596">
    <property type="protein sequence ID" value="KAJ1359304.1"/>
    <property type="molecule type" value="Genomic_DNA"/>
</dbReference>
<feature type="signal peptide" evidence="1">
    <location>
        <begin position="1"/>
        <end position="19"/>
    </location>
</feature>
<keyword evidence="1" id="KW-0732">Signal</keyword>
<evidence type="ECO:0000313" key="2">
    <source>
        <dbReference type="EMBL" id="KAJ1359304.1"/>
    </source>
</evidence>
<proteinExistence type="predicted"/>
<gene>
    <name evidence="2" type="ORF">KIN20_017998</name>
</gene>
<organism evidence="2 3">
    <name type="scientific">Parelaphostrongylus tenuis</name>
    <name type="common">Meningeal worm</name>
    <dbReference type="NCBI Taxonomy" id="148309"/>
    <lineage>
        <taxon>Eukaryota</taxon>
        <taxon>Metazoa</taxon>
        <taxon>Ecdysozoa</taxon>
        <taxon>Nematoda</taxon>
        <taxon>Chromadorea</taxon>
        <taxon>Rhabditida</taxon>
        <taxon>Rhabditina</taxon>
        <taxon>Rhabditomorpha</taxon>
        <taxon>Strongyloidea</taxon>
        <taxon>Metastrongylidae</taxon>
        <taxon>Parelaphostrongylus</taxon>
    </lineage>
</organism>
<name>A0AAD5QRW0_PARTN</name>
<comment type="caution">
    <text evidence="2">The sequence shown here is derived from an EMBL/GenBank/DDBJ whole genome shotgun (WGS) entry which is preliminary data.</text>
</comment>
<protein>
    <submittedName>
        <fullName evidence="2">Uncharacterized protein</fullName>
    </submittedName>
</protein>